<dbReference type="GO" id="GO:0003723">
    <property type="term" value="F:RNA binding"/>
    <property type="evidence" value="ECO:0007669"/>
    <property type="project" value="TreeGrafter"/>
</dbReference>
<proteinExistence type="inferred from homology"/>
<feature type="compositionally biased region" description="Acidic residues" evidence="3">
    <location>
        <begin position="545"/>
        <end position="570"/>
    </location>
</feature>
<dbReference type="AlphaFoldDB" id="A0A3N4I601"/>
<feature type="region of interest" description="Disordered" evidence="3">
    <location>
        <begin position="537"/>
        <end position="576"/>
    </location>
</feature>
<dbReference type="GO" id="GO:0005634">
    <property type="term" value="C:nucleus"/>
    <property type="evidence" value="ECO:0007669"/>
    <property type="project" value="TreeGrafter"/>
</dbReference>
<dbReference type="Proteomes" id="UP000275078">
    <property type="component" value="Unassembled WGS sequence"/>
</dbReference>
<dbReference type="InterPro" id="IPR012337">
    <property type="entry name" value="RNaseH-like_sf"/>
</dbReference>
<dbReference type="InterPro" id="IPR006941">
    <property type="entry name" value="RNase_CAF1"/>
</dbReference>
<accession>A0A3N4I601</accession>
<sequence>MRHLLRPISTFKPPQPPVLRKRLVPHHQRRLFTVQKHTTVLPDMEVPAGSWHLEKPDILKRIDEADFIAFDLELSGISMARDKGKHSVQQRYEEVKKAAEQYQVFQLGVCPVRYDAETETYILSPYNFYVNPIAAESRATTIERSFSISSSAADFLRGCDFDFNAVFKKGIPYISRAEEKALIEAEEAKVAQKFGTAKVDQQNEEFVKRVEAEIREWLAQEKPENDFLNIASSHPGATLNRYQKLLVHQVVGLHFEGQCTSIGRGDFVQVKRYDEEREKKDKEERMDRFQKSLRRSIGLRAVVDKILVPKDSQDKKKIIVGHNVFSDLIYLYDCFVGPLPATVDEFGKEILNSCKMVIDTKFMATHRTSNASSNSSLQSMWDTLSSLSGPELSVPPAHLSYMANSSHHEAGYDAFNTARVLLYMAPIIQNIRPYLVSKIHNGEVNLAQATLYMLEALYGTESFKKILADAKEEVRLIEEAEIKKEEERDEDQEIRDANKPILERPTGALEIEVEKETEKLLSQPKVSAAVIDNSNPYAVLSTEEPAVEDADDESPPEDYGWDDNEGEEDVSEPKKKPVLFPSLKNVDGKEFFWKEFGNRLRVFGTIENVAILGEIDERLSDEEEGGVSLKDTIEVKEEGEKVASVKVGEGSVVVEVGKEEKKDDGTASLLQALKE</sequence>
<name>A0A3N4I601_ASCIM</name>
<keyword evidence="5" id="KW-1185">Reference proteome</keyword>
<dbReference type="STRING" id="1160509.A0A3N4I601"/>
<evidence type="ECO:0000256" key="2">
    <source>
        <dbReference type="SAM" id="Coils"/>
    </source>
</evidence>
<feature type="coiled-coil region" evidence="2">
    <location>
        <begin position="467"/>
        <end position="497"/>
    </location>
</feature>
<dbReference type="PANTHER" id="PTHR15092">
    <property type="entry name" value="POLY A -SPECIFIC RIBONUCLEASE/TARGET OF EGR1, MEMBER 1"/>
    <property type="match status" value="1"/>
</dbReference>
<dbReference type="Gene3D" id="3.30.420.10">
    <property type="entry name" value="Ribonuclease H-like superfamily/Ribonuclease H"/>
    <property type="match status" value="2"/>
</dbReference>
<evidence type="ECO:0000256" key="3">
    <source>
        <dbReference type="SAM" id="MobiDB-lite"/>
    </source>
</evidence>
<dbReference type="InterPro" id="IPR036397">
    <property type="entry name" value="RNaseH_sf"/>
</dbReference>
<dbReference type="GO" id="GO:0000175">
    <property type="term" value="F:3'-5'-RNA exonuclease activity"/>
    <property type="evidence" value="ECO:0007669"/>
    <property type="project" value="TreeGrafter"/>
</dbReference>
<comment type="similarity">
    <text evidence="1">Belongs to the CAF1 family.</text>
</comment>
<evidence type="ECO:0000256" key="1">
    <source>
        <dbReference type="ARBA" id="ARBA00008372"/>
    </source>
</evidence>
<reference evidence="4 5" key="1">
    <citation type="journal article" date="2018" name="Nat. Ecol. Evol.">
        <title>Pezizomycetes genomes reveal the molecular basis of ectomycorrhizal truffle lifestyle.</title>
        <authorList>
            <person name="Murat C."/>
            <person name="Payen T."/>
            <person name="Noel B."/>
            <person name="Kuo A."/>
            <person name="Morin E."/>
            <person name="Chen J."/>
            <person name="Kohler A."/>
            <person name="Krizsan K."/>
            <person name="Balestrini R."/>
            <person name="Da Silva C."/>
            <person name="Montanini B."/>
            <person name="Hainaut M."/>
            <person name="Levati E."/>
            <person name="Barry K.W."/>
            <person name="Belfiori B."/>
            <person name="Cichocki N."/>
            <person name="Clum A."/>
            <person name="Dockter R.B."/>
            <person name="Fauchery L."/>
            <person name="Guy J."/>
            <person name="Iotti M."/>
            <person name="Le Tacon F."/>
            <person name="Lindquist E.A."/>
            <person name="Lipzen A."/>
            <person name="Malagnac F."/>
            <person name="Mello A."/>
            <person name="Molinier V."/>
            <person name="Miyauchi S."/>
            <person name="Poulain J."/>
            <person name="Riccioni C."/>
            <person name="Rubini A."/>
            <person name="Sitrit Y."/>
            <person name="Splivallo R."/>
            <person name="Traeger S."/>
            <person name="Wang M."/>
            <person name="Zifcakova L."/>
            <person name="Wipf D."/>
            <person name="Zambonelli A."/>
            <person name="Paolocci F."/>
            <person name="Nowrousian M."/>
            <person name="Ottonello S."/>
            <person name="Baldrian P."/>
            <person name="Spatafora J.W."/>
            <person name="Henrissat B."/>
            <person name="Nagy L.G."/>
            <person name="Aury J.M."/>
            <person name="Wincker P."/>
            <person name="Grigoriev I.V."/>
            <person name="Bonfante P."/>
            <person name="Martin F.M."/>
        </authorList>
    </citation>
    <scope>NUCLEOTIDE SEQUENCE [LARGE SCALE GENOMIC DNA]</scope>
    <source>
        <strain evidence="4 5">RN42</strain>
    </source>
</reference>
<dbReference type="PANTHER" id="PTHR15092:SF22">
    <property type="entry name" value="POLY(A)-SPECIFIC RIBONUCLEASE PNLDC1"/>
    <property type="match status" value="1"/>
</dbReference>
<evidence type="ECO:0000313" key="5">
    <source>
        <dbReference type="Proteomes" id="UP000275078"/>
    </source>
</evidence>
<dbReference type="OrthoDB" id="1432093at2759"/>
<gene>
    <name evidence="4" type="ORF">BJ508DRAFT_415147</name>
</gene>
<evidence type="ECO:0000313" key="4">
    <source>
        <dbReference type="EMBL" id="RPA80887.1"/>
    </source>
</evidence>
<dbReference type="SUPFAM" id="SSF53098">
    <property type="entry name" value="Ribonuclease H-like"/>
    <property type="match status" value="1"/>
</dbReference>
<dbReference type="InterPro" id="IPR051181">
    <property type="entry name" value="CAF1_poly(A)_ribonucleases"/>
</dbReference>
<dbReference type="GO" id="GO:1990432">
    <property type="term" value="P:siRNA 3'-end processing"/>
    <property type="evidence" value="ECO:0007669"/>
    <property type="project" value="TreeGrafter"/>
</dbReference>
<organism evidence="4 5">
    <name type="scientific">Ascobolus immersus RN42</name>
    <dbReference type="NCBI Taxonomy" id="1160509"/>
    <lineage>
        <taxon>Eukaryota</taxon>
        <taxon>Fungi</taxon>
        <taxon>Dikarya</taxon>
        <taxon>Ascomycota</taxon>
        <taxon>Pezizomycotina</taxon>
        <taxon>Pezizomycetes</taxon>
        <taxon>Pezizales</taxon>
        <taxon>Ascobolaceae</taxon>
        <taxon>Ascobolus</taxon>
    </lineage>
</organism>
<dbReference type="EMBL" id="ML119684">
    <property type="protein sequence ID" value="RPA80887.1"/>
    <property type="molecule type" value="Genomic_DNA"/>
</dbReference>
<dbReference type="GO" id="GO:1990431">
    <property type="term" value="P:priRNA 3'-end processing"/>
    <property type="evidence" value="ECO:0007669"/>
    <property type="project" value="TreeGrafter"/>
</dbReference>
<keyword evidence="2" id="KW-0175">Coiled coil</keyword>
<protein>
    <submittedName>
        <fullName evidence="4">CAF1-domain-containing protein</fullName>
    </submittedName>
</protein>
<dbReference type="GO" id="GO:0000289">
    <property type="term" value="P:nuclear-transcribed mRNA poly(A) tail shortening"/>
    <property type="evidence" value="ECO:0007669"/>
    <property type="project" value="TreeGrafter"/>
</dbReference>
<dbReference type="Pfam" id="PF04857">
    <property type="entry name" value="CAF1"/>
    <property type="match status" value="1"/>
</dbReference>